<proteinExistence type="predicted"/>
<dbReference type="PANTHER" id="PTHR33067:SF15">
    <property type="entry name" value="RNA-DIRECTED DNA POLYMERASE"/>
    <property type="match status" value="1"/>
</dbReference>
<protein>
    <recommendedName>
        <fullName evidence="1">Retrotransposon gag domain-containing protein</fullName>
    </recommendedName>
</protein>
<dbReference type="Pfam" id="PF03732">
    <property type="entry name" value="Retrotrans_gag"/>
    <property type="match status" value="1"/>
</dbReference>
<accession>A0ABM4X5G6</accession>
<dbReference type="RefSeq" id="XP_071939285.1">
    <property type="nucleotide sequence ID" value="XM_072083184.1"/>
</dbReference>
<reference evidence="3" key="1">
    <citation type="submission" date="2025-08" db="UniProtKB">
        <authorList>
            <consortium name="RefSeq"/>
        </authorList>
    </citation>
    <scope>IDENTIFICATION</scope>
    <source>
        <tissue evidence="3">Leaves</tissue>
    </source>
</reference>
<evidence type="ECO:0000313" key="3">
    <source>
        <dbReference type="RefSeq" id="XP_071939285.1"/>
    </source>
</evidence>
<dbReference type="Proteomes" id="UP001652660">
    <property type="component" value="Chromosome 3c"/>
</dbReference>
<organism evidence="2 3">
    <name type="scientific">Coffea arabica</name>
    <name type="common">Arabian coffee</name>
    <dbReference type="NCBI Taxonomy" id="13443"/>
    <lineage>
        <taxon>Eukaryota</taxon>
        <taxon>Viridiplantae</taxon>
        <taxon>Streptophyta</taxon>
        <taxon>Embryophyta</taxon>
        <taxon>Tracheophyta</taxon>
        <taxon>Spermatophyta</taxon>
        <taxon>Magnoliopsida</taxon>
        <taxon>eudicotyledons</taxon>
        <taxon>Gunneridae</taxon>
        <taxon>Pentapetalae</taxon>
        <taxon>asterids</taxon>
        <taxon>lamiids</taxon>
        <taxon>Gentianales</taxon>
        <taxon>Rubiaceae</taxon>
        <taxon>Ixoroideae</taxon>
        <taxon>Gardenieae complex</taxon>
        <taxon>Bertiereae - Coffeeae clade</taxon>
        <taxon>Coffeeae</taxon>
        <taxon>Coffea</taxon>
    </lineage>
</organism>
<gene>
    <name evidence="3" type="primary">LOC140037998</name>
</gene>
<evidence type="ECO:0000259" key="1">
    <source>
        <dbReference type="Pfam" id="PF03732"/>
    </source>
</evidence>
<dbReference type="InterPro" id="IPR005162">
    <property type="entry name" value="Retrotrans_gag_dom"/>
</dbReference>
<feature type="domain" description="Retrotransposon gag" evidence="1">
    <location>
        <begin position="82"/>
        <end position="130"/>
    </location>
</feature>
<dbReference type="PANTHER" id="PTHR33067">
    <property type="entry name" value="RNA-DIRECTED DNA POLYMERASE-RELATED"/>
    <property type="match status" value="1"/>
</dbReference>
<dbReference type="GeneID" id="140037998"/>
<sequence length="459" mass="52249">MANVQTQRELATPELNQQPLYITFPNLNDNTLFELKSGLIHLLPSFRGLQGEEPYKHLQEFDVVCNSMKPPKIIEEQIKMRAFPFSLKDSVKDWLYYLPPDSITTWDQLEKKFFDKYFPTSRAASLRKEICGNASQAKVYGICAAMGHSTEMYLLIQEASVEQMQAMQSQMAIAINSLESQVYEKLPSQPELNLKNVSAMTLRSGKEIQGLELVILKDKNEDRIEKEFEEEGMRKANPKQVPKYVKFLKNLGINKKKLRGDEHIVVGENVLMILQRKLLSKCRDPGSLKEVGIIIQLTDHAFAYSDGVVENVLMQVDGLIFSVDFYVLYMDDRSAPNSSSIILGRSFLSTAQTKIDVSKGTLTMEFDGEIVHFNIFDTIKHPVNSNSVFVIHVTNLSVQEFSEFACRGKFKVAANKYYGMKAIYEVKISRKLRKNVALNDYVDPGGRPPITRKIELHPN</sequence>
<evidence type="ECO:0000313" key="2">
    <source>
        <dbReference type="Proteomes" id="UP001652660"/>
    </source>
</evidence>
<dbReference type="InterPro" id="IPR021109">
    <property type="entry name" value="Peptidase_aspartic_dom_sf"/>
</dbReference>
<name>A0ABM4X5G6_COFAR</name>
<dbReference type="Gene3D" id="2.40.70.10">
    <property type="entry name" value="Acid Proteases"/>
    <property type="match status" value="1"/>
</dbReference>
<keyword evidence="2" id="KW-1185">Reference proteome</keyword>